<proteinExistence type="predicted"/>
<name>A0A2P2NTV1_RHIMU</name>
<dbReference type="AlphaFoldDB" id="A0A2P2NTV1"/>
<sequence length="27" mass="3258">MEELKINLHDHHLSTWLFCIFVFPLAC</sequence>
<reference evidence="1" key="1">
    <citation type="submission" date="2018-02" db="EMBL/GenBank/DDBJ databases">
        <title>Rhizophora mucronata_Transcriptome.</title>
        <authorList>
            <person name="Meera S.P."/>
            <person name="Sreeshan A."/>
            <person name="Augustine A."/>
        </authorList>
    </citation>
    <scope>NUCLEOTIDE SEQUENCE</scope>
    <source>
        <tissue evidence="1">Leaf</tissue>
    </source>
</reference>
<evidence type="ECO:0000313" key="1">
    <source>
        <dbReference type="EMBL" id="MBX45874.1"/>
    </source>
</evidence>
<protein>
    <submittedName>
        <fullName evidence="1">Uncharacterized protein</fullName>
    </submittedName>
</protein>
<dbReference type="EMBL" id="GGEC01065390">
    <property type="protein sequence ID" value="MBX45874.1"/>
    <property type="molecule type" value="Transcribed_RNA"/>
</dbReference>
<organism evidence="1">
    <name type="scientific">Rhizophora mucronata</name>
    <name type="common">Asiatic mangrove</name>
    <dbReference type="NCBI Taxonomy" id="61149"/>
    <lineage>
        <taxon>Eukaryota</taxon>
        <taxon>Viridiplantae</taxon>
        <taxon>Streptophyta</taxon>
        <taxon>Embryophyta</taxon>
        <taxon>Tracheophyta</taxon>
        <taxon>Spermatophyta</taxon>
        <taxon>Magnoliopsida</taxon>
        <taxon>eudicotyledons</taxon>
        <taxon>Gunneridae</taxon>
        <taxon>Pentapetalae</taxon>
        <taxon>rosids</taxon>
        <taxon>fabids</taxon>
        <taxon>Malpighiales</taxon>
        <taxon>Rhizophoraceae</taxon>
        <taxon>Rhizophora</taxon>
    </lineage>
</organism>
<accession>A0A2P2NTV1</accession>